<evidence type="ECO:0000256" key="8">
    <source>
        <dbReference type="ARBA" id="ARBA00037101"/>
    </source>
</evidence>
<dbReference type="EMBL" id="JAODUO010000747">
    <property type="protein sequence ID" value="KAK2175148.1"/>
    <property type="molecule type" value="Genomic_DNA"/>
</dbReference>
<comment type="subcellular location">
    <subcellularLocation>
        <location evidence="1">Membrane</location>
        <topology evidence="1">Multi-pass membrane protein</topology>
    </subcellularLocation>
</comment>
<feature type="transmembrane region" description="Helical" evidence="11">
    <location>
        <begin position="199"/>
        <end position="219"/>
    </location>
</feature>
<feature type="transmembrane region" description="Helical" evidence="11">
    <location>
        <begin position="240"/>
        <end position="264"/>
    </location>
</feature>
<keyword evidence="3" id="KW-0813">Transport</keyword>
<sequence>MRAAFGRAGFVLLTVMQFLYPFIAMISYNVIIGDTVTKIIARIGGVHIVNTVLERRQFVICAVTLLVTLPISLYKNVAKMAKLSLMSILFVIFIIGVMIARGFTLPIPASEDAWQFANTGVTSAIGIMAFAYMCHHNSFLIYDSMIEPTEKSWGALTHISMVFSMACTLVLGITGYATFTGFSQGDILENYCQSDDLVNVARLLYACTIMLTFPIECFVTRQVLENSVFAFTQPAPLWRHVIVTVVIVVLSVGASMATDCLGFVLELNGVMNAAPMAYVFPALCVMKLQNDRILSWKNVPCILTAVFGILVCGVGVSVAVLEMIKGVDCSHGREMAYCLSPSPPHNLTAHSFGASMWTTPAP</sequence>
<dbReference type="GO" id="GO:0015179">
    <property type="term" value="F:L-amino acid transmembrane transporter activity"/>
    <property type="evidence" value="ECO:0007669"/>
    <property type="project" value="TreeGrafter"/>
</dbReference>
<feature type="transmembrane region" description="Helical" evidence="11">
    <location>
        <begin position="7"/>
        <end position="28"/>
    </location>
</feature>
<feature type="transmembrane region" description="Helical" evidence="11">
    <location>
        <begin position="270"/>
        <end position="288"/>
    </location>
</feature>
<comment type="similarity">
    <text evidence="2">Belongs to the amino acid/polyamine transporter 2 family.</text>
</comment>
<evidence type="ECO:0000256" key="10">
    <source>
        <dbReference type="ARBA" id="ARBA00041723"/>
    </source>
</evidence>
<accession>A0AAD9NNQ0</accession>
<evidence type="ECO:0000256" key="6">
    <source>
        <dbReference type="ARBA" id="ARBA00022989"/>
    </source>
</evidence>
<comment type="caution">
    <text evidence="13">The sequence shown here is derived from an EMBL/GenBank/DDBJ whole genome shotgun (WGS) entry which is preliminary data.</text>
</comment>
<dbReference type="InterPro" id="IPR013057">
    <property type="entry name" value="AA_transpt_TM"/>
</dbReference>
<evidence type="ECO:0000256" key="4">
    <source>
        <dbReference type="ARBA" id="ARBA00022692"/>
    </source>
</evidence>
<comment type="function">
    <text evidence="8">Putative sodium-dependent amino acid/proton antiporter.</text>
</comment>
<feature type="transmembrane region" description="Helical" evidence="11">
    <location>
        <begin position="300"/>
        <end position="321"/>
    </location>
</feature>
<name>A0AAD9NNQ0_RIDPI</name>
<gene>
    <name evidence="13" type="ORF">NP493_748g02025</name>
</gene>
<protein>
    <recommendedName>
        <fullName evidence="9">Putative sodium-coupled neutral amino acid transporter 11</fullName>
    </recommendedName>
    <alternativeName>
        <fullName evidence="10">Solute carrier family 38 member 11</fullName>
    </alternativeName>
</protein>
<evidence type="ECO:0000313" key="13">
    <source>
        <dbReference type="EMBL" id="KAK2175148.1"/>
    </source>
</evidence>
<organism evidence="13 14">
    <name type="scientific">Ridgeia piscesae</name>
    <name type="common">Tubeworm</name>
    <dbReference type="NCBI Taxonomy" id="27915"/>
    <lineage>
        <taxon>Eukaryota</taxon>
        <taxon>Metazoa</taxon>
        <taxon>Spiralia</taxon>
        <taxon>Lophotrochozoa</taxon>
        <taxon>Annelida</taxon>
        <taxon>Polychaeta</taxon>
        <taxon>Sedentaria</taxon>
        <taxon>Canalipalpata</taxon>
        <taxon>Sabellida</taxon>
        <taxon>Siboglinidae</taxon>
        <taxon>Ridgeia</taxon>
    </lineage>
</organism>
<reference evidence="13" key="1">
    <citation type="journal article" date="2023" name="Mol. Biol. Evol.">
        <title>Third-Generation Sequencing Reveals the Adaptive Role of the Epigenome in Three Deep-Sea Polychaetes.</title>
        <authorList>
            <person name="Perez M."/>
            <person name="Aroh O."/>
            <person name="Sun Y."/>
            <person name="Lan Y."/>
            <person name="Juniper S.K."/>
            <person name="Young C.R."/>
            <person name="Angers B."/>
            <person name="Qian P.Y."/>
        </authorList>
    </citation>
    <scope>NUCLEOTIDE SEQUENCE</scope>
    <source>
        <strain evidence="13">R07B-5</strain>
    </source>
</reference>
<dbReference type="Pfam" id="PF01490">
    <property type="entry name" value="Aa_trans"/>
    <property type="match status" value="1"/>
</dbReference>
<evidence type="ECO:0000259" key="12">
    <source>
        <dbReference type="Pfam" id="PF01490"/>
    </source>
</evidence>
<evidence type="ECO:0000256" key="1">
    <source>
        <dbReference type="ARBA" id="ARBA00004141"/>
    </source>
</evidence>
<evidence type="ECO:0000256" key="3">
    <source>
        <dbReference type="ARBA" id="ARBA00022448"/>
    </source>
</evidence>
<evidence type="ECO:0000256" key="5">
    <source>
        <dbReference type="ARBA" id="ARBA00022970"/>
    </source>
</evidence>
<keyword evidence="7 11" id="KW-0472">Membrane</keyword>
<feature type="transmembrane region" description="Helical" evidence="11">
    <location>
        <begin position="155"/>
        <end position="179"/>
    </location>
</feature>
<evidence type="ECO:0000256" key="11">
    <source>
        <dbReference type="SAM" id="Phobius"/>
    </source>
</evidence>
<evidence type="ECO:0000256" key="7">
    <source>
        <dbReference type="ARBA" id="ARBA00023136"/>
    </source>
</evidence>
<dbReference type="AlphaFoldDB" id="A0AAD9NNQ0"/>
<evidence type="ECO:0000313" key="14">
    <source>
        <dbReference type="Proteomes" id="UP001209878"/>
    </source>
</evidence>
<keyword evidence="6 11" id="KW-1133">Transmembrane helix</keyword>
<dbReference type="Proteomes" id="UP001209878">
    <property type="component" value="Unassembled WGS sequence"/>
</dbReference>
<keyword evidence="14" id="KW-1185">Reference proteome</keyword>
<keyword evidence="5" id="KW-0029">Amino-acid transport</keyword>
<evidence type="ECO:0000256" key="9">
    <source>
        <dbReference type="ARBA" id="ARBA00040814"/>
    </source>
</evidence>
<evidence type="ECO:0000256" key="2">
    <source>
        <dbReference type="ARBA" id="ARBA00008066"/>
    </source>
</evidence>
<dbReference type="GO" id="GO:0016020">
    <property type="term" value="C:membrane"/>
    <property type="evidence" value="ECO:0007669"/>
    <property type="project" value="UniProtKB-SubCell"/>
</dbReference>
<proteinExistence type="inferred from homology"/>
<dbReference type="PANTHER" id="PTHR22950:SF458">
    <property type="entry name" value="SODIUM-COUPLED NEUTRAL AMINO ACID TRANSPORTER 11-RELATED"/>
    <property type="match status" value="1"/>
</dbReference>
<keyword evidence="4 11" id="KW-0812">Transmembrane</keyword>
<dbReference type="PANTHER" id="PTHR22950">
    <property type="entry name" value="AMINO ACID TRANSPORTER"/>
    <property type="match status" value="1"/>
</dbReference>
<feature type="domain" description="Amino acid transporter transmembrane" evidence="12">
    <location>
        <begin position="2"/>
        <end position="319"/>
    </location>
</feature>
<feature type="transmembrane region" description="Helical" evidence="11">
    <location>
        <begin position="113"/>
        <end position="134"/>
    </location>
</feature>
<feature type="transmembrane region" description="Helical" evidence="11">
    <location>
        <begin position="86"/>
        <end position="107"/>
    </location>
</feature>